<evidence type="ECO:0000313" key="1">
    <source>
        <dbReference type="EMBL" id="RKQ68953.1"/>
    </source>
</evidence>
<dbReference type="SUPFAM" id="SSF64210">
    <property type="entry name" value="Head-to-tail joining protein W, gpW"/>
    <property type="match status" value="1"/>
</dbReference>
<dbReference type="Proteomes" id="UP000282211">
    <property type="component" value="Unassembled WGS sequence"/>
</dbReference>
<dbReference type="Gene3D" id="3.30.1580.10">
    <property type="entry name" value="Head-to-tail joining protein W"/>
    <property type="match status" value="1"/>
</dbReference>
<comment type="caution">
    <text evidence="1">The sequence shown here is derived from an EMBL/GenBank/DDBJ whole genome shotgun (WGS) entry which is preliminary data.</text>
</comment>
<sequence>MCTDAQRAELTSLRAAKTALLTGKLKTKARYNDKEVTYAPVDLAALNEAIRELESLCPEQNGASRARRHGYVRGTL</sequence>
<dbReference type="InParanoid" id="A0A420WD88"/>
<dbReference type="EMBL" id="RBII01000002">
    <property type="protein sequence ID" value="RKQ68953.1"/>
    <property type="molecule type" value="Genomic_DNA"/>
</dbReference>
<dbReference type="RefSeq" id="WP_121100792.1">
    <property type="nucleotide sequence ID" value="NZ_RBII01000002.1"/>
</dbReference>
<proteinExistence type="predicted"/>
<reference evidence="1 2" key="1">
    <citation type="submission" date="2018-10" db="EMBL/GenBank/DDBJ databases">
        <title>Genomic Encyclopedia of Type Strains, Phase IV (KMG-IV): sequencing the most valuable type-strain genomes for metagenomic binning, comparative biology and taxonomic classification.</title>
        <authorList>
            <person name="Goeker M."/>
        </authorList>
    </citation>
    <scope>NUCLEOTIDE SEQUENCE [LARGE SCALE GENOMIC DNA]</scope>
    <source>
        <strain evidence="1 2">DSM 22008</strain>
    </source>
</reference>
<dbReference type="InterPro" id="IPR036626">
    <property type="entry name" value="GpW_sf"/>
</dbReference>
<name>A0A420WD88_9PROT</name>
<dbReference type="GO" id="GO:0019058">
    <property type="term" value="P:viral life cycle"/>
    <property type="evidence" value="ECO:0007669"/>
    <property type="project" value="InterPro"/>
</dbReference>
<accession>A0A420WD88</accession>
<gene>
    <name evidence="1" type="ORF">DES40_1729</name>
</gene>
<keyword evidence="2" id="KW-1185">Reference proteome</keyword>
<evidence type="ECO:0000313" key="2">
    <source>
        <dbReference type="Proteomes" id="UP000282211"/>
    </source>
</evidence>
<dbReference type="AlphaFoldDB" id="A0A420WD88"/>
<organism evidence="1 2">
    <name type="scientific">Litorimonas taeanensis</name>
    <dbReference type="NCBI Taxonomy" id="568099"/>
    <lineage>
        <taxon>Bacteria</taxon>
        <taxon>Pseudomonadati</taxon>
        <taxon>Pseudomonadota</taxon>
        <taxon>Alphaproteobacteria</taxon>
        <taxon>Maricaulales</taxon>
        <taxon>Robiginitomaculaceae</taxon>
    </lineage>
</organism>
<protein>
    <submittedName>
        <fullName evidence="1">GpW protein</fullName>
    </submittedName>
</protein>